<dbReference type="Pfam" id="PF05794">
    <property type="entry name" value="Tcp11"/>
    <property type="match status" value="1"/>
</dbReference>
<dbReference type="GO" id="GO:0007165">
    <property type="term" value="P:signal transduction"/>
    <property type="evidence" value="ECO:0007669"/>
    <property type="project" value="TreeGrafter"/>
</dbReference>
<name>A0A0M3IK57_ASCLU</name>
<evidence type="ECO:0000256" key="1">
    <source>
        <dbReference type="ARBA" id="ARBA00010954"/>
    </source>
</evidence>
<feature type="region of interest" description="Disordered" evidence="2">
    <location>
        <begin position="1"/>
        <end position="74"/>
    </location>
</feature>
<keyword evidence="3" id="KW-1185">Reference proteome</keyword>
<accession>A0A0M3IK57</accession>
<evidence type="ECO:0000313" key="4">
    <source>
        <dbReference type="WBParaSite" id="ALUE_0001910501-mRNA-1"/>
    </source>
</evidence>
<dbReference type="InterPro" id="IPR008862">
    <property type="entry name" value="Tcp11"/>
</dbReference>
<protein>
    <submittedName>
        <fullName evidence="4">T-complex protein 11-like protein 1</fullName>
    </submittedName>
</protein>
<reference evidence="4" key="1">
    <citation type="submission" date="2017-02" db="UniProtKB">
        <authorList>
            <consortium name="WormBaseParasite"/>
        </authorList>
    </citation>
    <scope>IDENTIFICATION</scope>
</reference>
<comment type="similarity">
    <text evidence="1">Belongs to the TCP11 family.</text>
</comment>
<proteinExistence type="inferred from homology"/>
<dbReference type="PANTHER" id="PTHR12832:SF11">
    <property type="entry name" value="LD23868P"/>
    <property type="match status" value="1"/>
</dbReference>
<evidence type="ECO:0000313" key="3">
    <source>
        <dbReference type="Proteomes" id="UP000036681"/>
    </source>
</evidence>
<sequence length="535" mass="60479">MVVMPLEDNDEKGCNSGKGNKETSRHTTEGLKGDENANEPPSSSSGQLKRKRVESERLPVEGTETSQFPSWVAGGSPTSFVERDRLMEMSAALGNMALVHEISLNADFEFSTVPSDPVEKAVKECMHRAFWDKLRDDINNHDPPDYSHAFGVLPDIKKMILDIIPADRIRLLSEVESQLDETLLKQQLERGCIDVARLSAYLVDLLSRLCAPCREEQLNKIRHAKDLVETLRSTCELLEVMKVDMANFYLKQNRPVIEAYSAEYELEQFMKVMDADPDLRIAITDWLMRHIDADEETASGSASPSAKKRFEDLSNSEVSAIISRAYLELLDWSVFHSYPTTLMIDRFRLEELGEKLLQLIICTSCVLITCNLAGREVSERNAFKTDLKNQLLIITNCIERSKLKEQLEGVFVQCEDAVEKCYEELRCGVWTDERKAALRAQVLAVADPNNQVRKLMRKAYFLHIIYNVIGSRMNAFILSMISGDSSTKAQRLPAGISMVQQELTAVTAHFARIIEHNRATFGTLYGQLLKEAMSK</sequence>
<evidence type="ECO:0000256" key="2">
    <source>
        <dbReference type="SAM" id="MobiDB-lite"/>
    </source>
</evidence>
<dbReference type="AlphaFoldDB" id="A0A0M3IK57"/>
<dbReference type="Proteomes" id="UP000036681">
    <property type="component" value="Unplaced"/>
</dbReference>
<organism evidence="3 4">
    <name type="scientific">Ascaris lumbricoides</name>
    <name type="common">Giant roundworm</name>
    <dbReference type="NCBI Taxonomy" id="6252"/>
    <lineage>
        <taxon>Eukaryota</taxon>
        <taxon>Metazoa</taxon>
        <taxon>Ecdysozoa</taxon>
        <taxon>Nematoda</taxon>
        <taxon>Chromadorea</taxon>
        <taxon>Rhabditida</taxon>
        <taxon>Spirurina</taxon>
        <taxon>Ascaridomorpha</taxon>
        <taxon>Ascaridoidea</taxon>
        <taxon>Ascarididae</taxon>
        <taxon>Ascaris</taxon>
    </lineage>
</organism>
<feature type="compositionally biased region" description="Basic and acidic residues" evidence="2">
    <location>
        <begin position="19"/>
        <end position="35"/>
    </location>
</feature>
<dbReference type="WBParaSite" id="ALUE_0001910501-mRNA-1">
    <property type="protein sequence ID" value="ALUE_0001910501-mRNA-1"/>
    <property type="gene ID" value="ALUE_0001910501"/>
</dbReference>
<dbReference type="PANTHER" id="PTHR12832">
    <property type="entry name" value="TESTIS-SPECIFIC PROTEIN PBS13 T-COMPLEX 11"/>
    <property type="match status" value="1"/>
</dbReference>